<evidence type="ECO:0000256" key="4">
    <source>
        <dbReference type="ARBA" id="ARBA00022737"/>
    </source>
</evidence>
<dbReference type="Pfam" id="PF00560">
    <property type="entry name" value="LRR_1"/>
    <property type="match status" value="3"/>
</dbReference>
<dbReference type="AlphaFoldDB" id="A0A2P6SH97"/>
<dbReference type="EC" id="2.7.11.1" evidence="7"/>
<keyword evidence="5" id="KW-0472">Membrane</keyword>
<keyword evidence="7" id="KW-0723">Serine/threonine-protein kinase</keyword>
<evidence type="ECO:0000256" key="2">
    <source>
        <dbReference type="ARBA" id="ARBA00022614"/>
    </source>
</evidence>
<protein>
    <submittedName>
        <fullName evidence="7">Putative non-specific serine/threonine protein kinase</fullName>
        <ecNumber evidence="7">2.7.11.1</ecNumber>
    </submittedName>
</protein>
<dbReference type="GO" id="GO:0016020">
    <property type="term" value="C:membrane"/>
    <property type="evidence" value="ECO:0007669"/>
    <property type="project" value="UniProtKB-SubCell"/>
</dbReference>
<sequence length="208" mass="23130">MLEFRIPFQVGFGIPLISWNQLEGPLPSFFSKALSLDLSDNKFSELDSFLCVTKASSLSFLNLSSSSLSGEAPDCWKPFKNLVFLDLSNNDFSGKIPTTMGFLVSTITLKLDHNKFEGELPSSINNYKSLLLFDIGENKLSGLIPKWLGVGLPNLAFLIFWSNHFYGSIPLELCHLTYMQILDLSMNNISGSIPKCLNNLTTLAEKGY</sequence>
<evidence type="ECO:0000313" key="7">
    <source>
        <dbReference type="EMBL" id="PRQ58050.1"/>
    </source>
</evidence>
<keyword evidence="4" id="KW-0677">Repeat</keyword>
<name>A0A2P6SH97_ROSCH</name>
<keyword evidence="3" id="KW-0732">Signal</keyword>
<evidence type="ECO:0000256" key="3">
    <source>
        <dbReference type="ARBA" id="ARBA00022729"/>
    </source>
</evidence>
<dbReference type="PANTHER" id="PTHR48065">
    <property type="entry name" value="OS10G0469600 PROTEIN"/>
    <property type="match status" value="1"/>
</dbReference>
<keyword evidence="2" id="KW-0433">Leucine-rich repeat</keyword>
<gene>
    <name evidence="7" type="ORF">RchiOBHm_Chr1g0354991</name>
</gene>
<comment type="caution">
    <text evidence="7">The sequence shown here is derived from an EMBL/GenBank/DDBJ whole genome shotgun (WGS) entry which is preliminary data.</text>
</comment>
<dbReference type="STRING" id="74649.A0A2P6SH97"/>
<dbReference type="SUPFAM" id="SSF52058">
    <property type="entry name" value="L domain-like"/>
    <property type="match status" value="1"/>
</dbReference>
<dbReference type="Gene3D" id="3.80.10.10">
    <property type="entry name" value="Ribonuclease Inhibitor"/>
    <property type="match status" value="1"/>
</dbReference>
<evidence type="ECO:0000313" key="8">
    <source>
        <dbReference type="Proteomes" id="UP000238479"/>
    </source>
</evidence>
<dbReference type="GO" id="GO:0004674">
    <property type="term" value="F:protein serine/threonine kinase activity"/>
    <property type="evidence" value="ECO:0007669"/>
    <property type="project" value="UniProtKB-KW"/>
</dbReference>
<keyword evidence="7" id="KW-0808">Transferase</keyword>
<dbReference type="OMA" id="IPECLWH"/>
<dbReference type="Proteomes" id="UP000238479">
    <property type="component" value="Chromosome 1"/>
</dbReference>
<keyword evidence="8" id="KW-1185">Reference proteome</keyword>
<dbReference type="Gramene" id="PRQ58050">
    <property type="protein sequence ID" value="PRQ58050"/>
    <property type="gene ID" value="RchiOBHm_Chr1g0354991"/>
</dbReference>
<evidence type="ECO:0000256" key="6">
    <source>
        <dbReference type="ARBA" id="ARBA00023180"/>
    </source>
</evidence>
<dbReference type="PANTHER" id="PTHR48065:SF11">
    <property type="entry name" value="OS11G0213300 PROTEIN"/>
    <property type="match status" value="1"/>
</dbReference>
<evidence type="ECO:0000256" key="5">
    <source>
        <dbReference type="ARBA" id="ARBA00023136"/>
    </source>
</evidence>
<dbReference type="InterPro" id="IPR032675">
    <property type="entry name" value="LRR_dom_sf"/>
</dbReference>
<reference evidence="7 8" key="1">
    <citation type="journal article" date="2018" name="Nat. Genet.">
        <title>The Rosa genome provides new insights in the design of modern roses.</title>
        <authorList>
            <person name="Bendahmane M."/>
        </authorList>
    </citation>
    <scope>NUCLEOTIDE SEQUENCE [LARGE SCALE GENOMIC DNA]</scope>
    <source>
        <strain evidence="8">cv. Old Blush</strain>
    </source>
</reference>
<proteinExistence type="predicted"/>
<dbReference type="EMBL" id="PDCK01000039">
    <property type="protein sequence ID" value="PRQ58050.1"/>
    <property type="molecule type" value="Genomic_DNA"/>
</dbReference>
<accession>A0A2P6SH97</accession>
<comment type="subcellular location">
    <subcellularLocation>
        <location evidence="1">Membrane</location>
    </subcellularLocation>
</comment>
<dbReference type="FunFam" id="3.80.10.10:FF:000041">
    <property type="entry name" value="LRR receptor-like serine/threonine-protein kinase ERECTA"/>
    <property type="match status" value="1"/>
</dbReference>
<organism evidence="7 8">
    <name type="scientific">Rosa chinensis</name>
    <name type="common">China rose</name>
    <dbReference type="NCBI Taxonomy" id="74649"/>
    <lineage>
        <taxon>Eukaryota</taxon>
        <taxon>Viridiplantae</taxon>
        <taxon>Streptophyta</taxon>
        <taxon>Embryophyta</taxon>
        <taxon>Tracheophyta</taxon>
        <taxon>Spermatophyta</taxon>
        <taxon>Magnoliopsida</taxon>
        <taxon>eudicotyledons</taxon>
        <taxon>Gunneridae</taxon>
        <taxon>Pentapetalae</taxon>
        <taxon>rosids</taxon>
        <taxon>fabids</taxon>
        <taxon>Rosales</taxon>
        <taxon>Rosaceae</taxon>
        <taxon>Rosoideae</taxon>
        <taxon>Rosoideae incertae sedis</taxon>
        <taxon>Rosa</taxon>
    </lineage>
</organism>
<keyword evidence="7" id="KW-0418">Kinase</keyword>
<evidence type="ECO:0000256" key="1">
    <source>
        <dbReference type="ARBA" id="ARBA00004370"/>
    </source>
</evidence>
<dbReference type="InterPro" id="IPR001611">
    <property type="entry name" value="Leu-rich_rpt"/>
</dbReference>
<keyword evidence="6" id="KW-0325">Glycoprotein</keyword>